<dbReference type="HOGENOM" id="CLU_997224_0_0_6"/>
<dbReference type="OrthoDB" id="6281542at2"/>
<dbReference type="Pfam" id="PF09684">
    <property type="entry name" value="Tail_P2_I"/>
    <property type="match status" value="1"/>
</dbReference>
<organism evidence="1 2">
    <name type="scientific">Cardiobacterium hominis (strain ATCC 15826 / DSM 8339 / NCTC 10426 / 6573)</name>
    <dbReference type="NCBI Taxonomy" id="638300"/>
    <lineage>
        <taxon>Bacteria</taxon>
        <taxon>Pseudomonadati</taxon>
        <taxon>Pseudomonadota</taxon>
        <taxon>Gammaproteobacteria</taxon>
        <taxon>Cardiobacteriales</taxon>
        <taxon>Cardiobacteriaceae</taxon>
        <taxon>Cardiobacterium</taxon>
    </lineage>
</organism>
<evidence type="ECO:0000313" key="1">
    <source>
        <dbReference type="EMBL" id="EEV87745.1"/>
    </source>
</evidence>
<dbReference type="Proteomes" id="UP000004870">
    <property type="component" value="Unassembled WGS sequence"/>
</dbReference>
<proteinExistence type="predicted"/>
<dbReference type="RefSeq" id="WP_004142366.1">
    <property type="nucleotide sequence ID" value="NZ_GG694027.1"/>
</dbReference>
<dbReference type="GeneID" id="84789974"/>
<reference evidence="1 2" key="1">
    <citation type="submission" date="2009-08" db="EMBL/GenBank/DDBJ databases">
        <authorList>
            <person name="Qin X."/>
            <person name="Bachman B."/>
            <person name="Battles P."/>
            <person name="Bell A."/>
            <person name="Bess C."/>
            <person name="Bickham C."/>
            <person name="Chaboub L."/>
            <person name="Chen D."/>
            <person name="Coyle M."/>
            <person name="Deiros D.R."/>
            <person name="Dinh H."/>
            <person name="Forbes L."/>
            <person name="Fowler G."/>
            <person name="Francisco L."/>
            <person name="Fu Q."/>
            <person name="Gubbala S."/>
            <person name="Hale W."/>
            <person name="Han Y."/>
            <person name="Hemphill L."/>
            <person name="Highlander S.K."/>
            <person name="Hirani K."/>
            <person name="Hogues M."/>
            <person name="Jackson L."/>
            <person name="Jakkamsetti A."/>
            <person name="Javaid M."/>
            <person name="Jiang H."/>
            <person name="Korchina V."/>
            <person name="Kovar C."/>
            <person name="Lara F."/>
            <person name="Lee S."/>
            <person name="Mata R."/>
            <person name="Mathew T."/>
            <person name="Moen C."/>
            <person name="Morales K."/>
            <person name="Munidasa M."/>
            <person name="Nazareth L."/>
            <person name="Ngo R."/>
            <person name="Nguyen L."/>
            <person name="Okwuonu G."/>
            <person name="Ongeri F."/>
            <person name="Patil S."/>
            <person name="Petrosino J."/>
            <person name="Pham C."/>
            <person name="Pham P."/>
            <person name="Pu L.-L."/>
            <person name="Puazo M."/>
            <person name="Raj R."/>
            <person name="Reid J."/>
            <person name="Rouhana J."/>
            <person name="Saada N."/>
            <person name="Shang Y."/>
            <person name="Simmons D."/>
            <person name="Thornton R."/>
            <person name="Warren J."/>
            <person name="Weissenberger G."/>
            <person name="Zhang J."/>
            <person name="Zhang L."/>
            <person name="Zhou C."/>
            <person name="Zhu D."/>
            <person name="Muzny D."/>
            <person name="Worley K."/>
            <person name="Gibbs R."/>
        </authorList>
    </citation>
    <scope>NUCLEOTIDE SEQUENCE [LARGE SCALE GENOMIC DNA]</scope>
    <source>
        <strain evidence="2">ATCC 15826 / DSM 8339 / NCTC 10426 / 6573</strain>
    </source>
</reference>
<dbReference type="AlphaFoldDB" id="C8NCB1"/>
<accession>C8NCB1</accession>
<protein>
    <submittedName>
        <fullName evidence="1">Phage tail protein I-like protein</fullName>
    </submittedName>
</protein>
<keyword evidence="2" id="KW-1185">Reference proteome</keyword>
<dbReference type="InterPro" id="IPR006521">
    <property type="entry name" value="Tail_protein_I"/>
</dbReference>
<name>C8NCB1_CARH6</name>
<sequence>MRPDLLPPNSTDLERKLAQAGAPAILDLGDDAAIRGRKFDPPDNWLDALIWEYALGEITPYISDKRRLISEGIRWTRLRGTPASLHIAFSWVGLDADIIESPPSIERNEPGITYRPHRHFAEYDLRPHGTPTPAQICQLVNLALLSQPVRSRLWRLVYGYDRGVFRLDDSLLDDALLDDDSGIRIDHAQLPCLPAGSQPKISFGTAHGSWAMYEGASLSVAITITIAHVISSVEAHILYLDDLPQPFEIYTIQAGSSTPRAVALYFGQVWADAPWPSSTWTNTNVIINNCEDPD</sequence>
<evidence type="ECO:0000313" key="2">
    <source>
        <dbReference type="Proteomes" id="UP000004870"/>
    </source>
</evidence>
<dbReference type="EMBL" id="ACKY01000114">
    <property type="protein sequence ID" value="EEV87745.1"/>
    <property type="molecule type" value="Genomic_DNA"/>
</dbReference>
<comment type="caution">
    <text evidence="1">The sequence shown here is derived from an EMBL/GenBank/DDBJ whole genome shotgun (WGS) entry which is preliminary data.</text>
</comment>
<gene>
    <name evidence="1" type="ORF">HMPREF0198_2139</name>
</gene>